<dbReference type="AlphaFoldDB" id="A0A2K9NM30"/>
<dbReference type="GO" id="GO:0005886">
    <property type="term" value="C:plasma membrane"/>
    <property type="evidence" value="ECO:0007669"/>
    <property type="project" value="UniProtKB-SubCell"/>
</dbReference>
<proteinExistence type="inferred from homology"/>
<feature type="transmembrane region" description="Helical" evidence="8">
    <location>
        <begin position="127"/>
        <end position="151"/>
    </location>
</feature>
<sequence length="240" mass="26589">MQTHDWIIAFSAFISEVLGTLSGFGSSTFFVPLATFFESLKLVLAITSILHCFGNISKIYLFKSEINLKRFIRYALPSIVMTGIGATMAIYFSSSWLEKALGLFLVIFAIFKFFSKEMTKTFSTKTSFSLLGISGFLTGLIGTGGAIRGIVLSNMAISKDTFVALSAFIDFGGDLLRAILYISNGFMDWSQWFYIPLMMIAAFLGSVVGKRILSRINQKQFEKIVSFFILISGLAMLFGK</sequence>
<keyword evidence="6 8" id="KW-1133">Transmembrane helix</keyword>
<protein>
    <recommendedName>
        <fullName evidence="8">Probable membrane transporter protein</fullName>
    </recommendedName>
</protein>
<dbReference type="InterPro" id="IPR052017">
    <property type="entry name" value="TSUP"/>
</dbReference>
<feature type="transmembrane region" description="Helical" evidence="8">
    <location>
        <begin position="99"/>
        <end position="115"/>
    </location>
</feature>
<evidence type="ECO:0000256" key="1">
    <source>
        <dbReference type="ARBA" id="ARBA00004651"/>
    </source>
</evidence>
<dbReference type="Pfam" id="PF01925">
    <property type="entry name" value="TauE"/>
    <property type="match status" value="1"/>
</dbReference>
<dbReference type="OrthoDB" id="8478323at2"/>
<dbReference type="EMBL" id="CP025704">
    <property type="protein sequence ID" value="AUN96567.1"/>
    <property type="molecule type" value="Genomic_DNA"/>
</dbReference>
<dbReference type="PANTHER" id="PTHR30269">
    <property type="entry name" value="TRANSMEMBRANE PROTEIN YFCA"/>
    <property type="match status" value="1"/>
</dbReference>
<feature type="transmembrane region" description="Helical" evidence="8">
    <location>
        <begin position="7"/>
        <end position="30"/>
    </location>
</feature>
<keyword evidence="7 8" id="KW-0472">Membrane</keyword>
<evidence type="ECO:0000256" key="6">
    <source>
        <dbReference type="ARBA" id="ARBA00022989"/>
    </source>
</evidence>
<comment type="subcellular location">
    <subcellularLocation>
        <location evidence="1 8">Cell membrane</location>
        <topology evidence="1 8">Multi-pass membrane protein</topology>
    </subcellularLocation>
</comment>
<evidence type="ECO:0000313" key="10">
    <source>
        <dbReference type="Proteomes" id="UP000235584"/>
    </source>
</evidence>
<evidence type="ECO:0000256" key="3">
    <source>
        <dbReference type="ARBA" id="ARBA00022448"/>
    </source>
</evidence>
<dbReference type="KEGG" id="bsto:C0V70_00290"/>
<keyword evidence="10" id="KW-1185">Reference proteome</keyword>
<evidence type="ECO:0000256" key="5">
    <source>
        <dbReference type="ARBA" id="ARBA00022692"/>
    </source>
</evidence>
<accession>A0A2K9NM30</accession>
<evidence type="ECO:0000256" key="4">
    <source>
        <dbReference type="ARBA" id="ARBA00022475"/>
    </source>
</evidence>
<feature type="transmembrane region" description="Helical" evidence="8">
    <location>
        <begin position="191"/>
        <end position="209"/>
    </location>
</feature>
<comment type="similarity">
    <text evidence="2 8">Belongs to the 4-toluene sulfonate uptake permease (TSUP) (TC 2.A.102) family.</text>
</comment>
<feature type="transmembrane region" description="Helical" evidence="8">
    <location>
        <begin position="221"/>
        <end position="239"/>
    </location>
</feature>
<dbReference type="Proteomes" id="UP000235584">
    <property type="component" value="Chromosome"/>
</dbReference>
<gene>
    <name evidence="9" type="ORF">C0V70_00290</name>
</gene>
<feature type="transmembrane region" description="Helical" evidence="8">
    <location>
        <begin position="74"/>
        <end position="93"/>
    </location>
</feature>
<dbReference type="RefSeq" id="WP_102241862.1">
    <property type="nucleotide sequence ID" value="NZ_CP025704.1"/>
</dbReference>
<keyword evidence="3" id="KW-0813">Transport</keyword>
<evidence type="ECO:0000256" key="8">
    <source>
        <dbReference type="RuleBase" id="RU363041"/>
    </source>
</evidence>
<evidence type="ECO:0000256" key="2">
    <source>
        <dbReference type="ARBA" id="ARBA00009142"/>
    </source>
</evidence>
<keyword evidence="4 8" id="KW-1003">Cell membrane</keyword>
<dbReference type="InterPro" id="IPR002781">
    <property type="entry name" value="TM_pro_TauE-like"/>
</dbReference>
<dbReference type="PANTHER" id="PTHR30269:SF37">
    <property type="entry name" value="MEMBRANE TRANSPORTER PROTEIN"/>
    <property type="match status" value="1"/>
</dbReference>
<organism evidence="9 10">
    <name type="scientific">Bacteriovorax stolpii</name>
    <name type="common">Bdellovibrio stolpii</name>
    <dbReference type="NCBI Taxonomy" id="960"/>
    <lineage>
        <taxon>Bacteria</taxon>
        <taxon>Pseudomonadati</taxon>
        <taxon>Bdellovibrionota</taxon>
        <taxon>Bacteriovoracia</taxon>
        <taxon>Bacteriovoracales</taxon>
        <taxon>Bacteriovoracaceae</taxon>
        <taxon>Bacteriovorax</taxon>
    </lineage>
</organism>
<evidence type="ECO:0000256" key="7">
    <source>
        <dbReference type="ARBA" id="ARBA00023136"/>
    </source>
</evidence>
<name>A0A2K9NM30_BACTC</name>
<feature type="transmembrane region" description="Helical" evidence="8">
    <location>
        <begin position="42"/>
        <end position="62"/>
    </location>
</feature>
<reference evidence="9 10" key="1">
    <citation type="submission" date="2018-01" db="EMBL/GenBank/DDBJ databases">
        <title>Complete genome sequence of Bacteriovorax stolpii DSM12778.</title>
        <authorList>
            <person name="Tang B."/>
            <person name="Chang J."/>
        </authorList>
    </citation>
    <scope>NUCLEOTIDE SEQUENCE [LARGE SCALE GENOMIC DNA]</scope>
    <source>
        <strain evidence="9 10">DSM 12778</strain>
    </source>
</reference>
<evidence type="ECO:0000313" key="9">
    <source>
        <dbReference type="EMBL" id="AUN96567.1"/>
    </source>
</evidence>
<keyword evidence="5 8" id="KW-0812">Transmembrane</keyword>